<comment type="caution">
    <text evidence="2">The sequence shown here is derived from an EMBL/GenBank/DDBJ whole genome shotgun (WGS) entry which is preliminary data.</text>
</comment>
<dbReference type="Gene3D" id="3.60.40.10">
    <property type="entry name" value="PPM-type phosphatase domain"/>
    <property type="match status" value="2"/>
</dbReference>
<sequence length="532" mass="59286">MALSCMHFFTFTAIAQTRRFFDITRVGTYYSKLVESDSLKTKSWIAFREMADSGDVVMELAGDVVDVGGLLKVIQEQFGPEKTEEGAVVRFRPPFIQTPKHDARGDAIALVVDHLLQRGVPLWASNLIGSSFVDAHVVDLETAHQPFVDGVYEPIDASVWCREVIKALDVHMRKIAKGEIPPPEKPLAWEQYPFSYCAQKNRRPKMEDKAAIFPSLCVVEPTKNGALSKDAFFAVFDGHNGVDCASYASSHFHRCLVEQHNYTTGLLEPVMRNAFKAVDQRLEARCRNENGALSKDAFFAVFDGHNGVDCASYASSHFHRCLVEQHNYTTGLLEPVMRNAFKAVDQRLEARCRNENVRGGSTAVCAWLRGRHLCIGWCGDSAAAILRADSIRTLTSTHSPDVASEAQRVQEAGGMVLWFQGELRVNGILNLTRSLGDIHGRPMISSEPDTLSFELDGSEYLLMLACDGVWDTFNEAEVYNHVKEFVSTTTPKRYAKLSEYVTTRAKDAGATDNLTLICVFLRPVADLWALFN</sequence>
<dbReference type="OrthoDB" id="10264738at2759"/>
<evidence type="ECO:0000313" key="3">
    <source>
        <dbReference type="Proteomes" id="UP000031036"/>
    </source>
</evidence>
<feature type="domain" description="PPM-type phosphatase" evidence="1">
    <location>
        <begin position="193"/>
        <end position="521"/>
    </location>
</feature>
<dbReference type="STRING" id="6265.A0A0B2V924"/>
<dbReference type="EMBL" id="JPKZ01001804">
    <property type="protein sequence ID" value="KHN79921.1"/>
    <property type="molecule type" value="Genomic_DNA"/>
</dbReference>
<dbReference type="SMART" id="SM00332">
    <property type="entry name" value="PP2Cc"/>
    <property type="match status" value="1"/>
</dbReference>
<organism evidence="2 3">
    <name type="scientific">Toxocara canis</name>
    <name type="common">Canine roundworm</name>
    <dbReference type="NCBI Taxonomy" id="6265"/>
    <lineage>
        <taxon>Eukaryota</taxon>
        <taxon>Metazoa</taxon>
        <taxon>Ecdysozoa</taxon>
        <taxon>Nematoda</taxon>
        <taxon>Chromadorea</taxon>
        <taxon>Rhabditida</taxon>
        <taxon>Spirurina</taxon>
        <taxon>Ascaridomorpha</taxon>
        <taxon>Ascaridoidea</taxon>
        <taxon>Toxocaridae</taxon>
        <taxon>Toxocara</taxon>
    </lineage>
</organism>
<evidence type="ECO:0000313" key="2">
    <source>
        <dbReference type="EMBL" id="KHN79921.1"/>
    </source>
</evidence>
<gene>
    <name evidence="2" type="primary">fem-2</name>
    <name evidence="2" type="ORF">Tcan_15451</name>
</gene>
<name>A0A0B2V924_TOXCA</name>
<dbReference type="InterPro" id="IPR036457">
    <property type="entry name" value="PPM-type-like_dom_sf"/>
</dbReference>
<dbReference type="Proteomes" id="UP000031036">
    <property type="component" value="Unassembled WGS sequence"/>
</dbReference>
<dbReference type="PANTHER" id="PTHR13832:SF741">
    <property type="entry name" value="PROTEIN PHOSPHATASE FEM-2"/>
    <property type="match status" value="1"/>
</dbReference>
<reference evidence="2 3" key="1">
    <citation type="submission" date="2014-11" db="EMBL/GenBank/DDBJ databases">
        <title>Genetic blueprint of the zoonotic pathogen Toxocara canis.</title>
        <authorList>
            <person name="Zhu X.-Q."/>
            <person name="Korhonen P.K."/>
            <person name="Cai H."/>
            <person name="Young N.D."/>
            <person name="Nejsum P."/>
            <person name="von Samson-Himmelstjerna G."/>
            <person name="Boag P.R."/>
            <person name="Tan P."/>
            <person name="Li Q."/>
            <person name="Min J."/>
            <person name="Yang Y."/>
            <person name="Wang X."/>
            <person name="Fang X."/>
            <person name="Hall R.S."/>
            <person name="Hofmann A."/>
            <person name="Sternberg P.W."/>
            <person name="Jex A.R."/>
            <person name="Gasser R.B."/>
        </authorList>
    </citation>
    <scope>NUCLEOTIDE SEQUENCE [LARGE SCALE GENOMIC DNA]</scope>
    <source>
        <strain evidence="2">PN_DK_2014</strain>
    </source>
</reference>
<keyword evidence="3" id="KW-1185">Reference proteome</keyword>
<evidence type="ECO:0000259" key="1">
    <source>
        <dbReference type="PROSITE" id="PS51746"/>
    </source>
</evidence>
<dbReference type="AlphaFoldDB" id="A0A0B2V924"/>
<proteinExistence type="predicted"/>
<dbReference type="PROSITE" id="PS51746">
    <property type="entry name" value="PPM_2"/>
    <property type="match status" value="1"/>
</dbReference>
<accession>A0A0B2V924</accession>
<dbReference type="GO" id="GO:0016301">
    <property type="term" value="F:kinase activity"/>
    <property type="evidence" value="ECO:0007669"/>
    <property type="project" value="UniProtKB-KW"/>
</dbReference>
<dbReference type="InterPro" id="IPR001932">
    <property type="entry name" value="PPM-type_phosphatase-like_dom"/>
</dbReference>
<dbReference type="InterPro" id="IPR015655">
    <property type="entry name" value="PP2C"/>
</dbReference>
<dbReference type="Pfam" id="PF00481">
    <property type="entry name" value="PP2C"/>
    <property type="match status" value="2"/>
</dbReference>
<keyword evidence="2" id="KW-0808">Transferase</keyword>
<dbReference type="GO" id="GO:0004722">
    <property type="term" value="F:protein serine/threonine phosphatase activity"/>
    <property type="evidence" value="ECO:0007669"/>
    <property type="project" value="InterPro"/>
</dbReference>
<dbReference type="SUPFAM" id="SSF81606">
    <property type="entry name" value="PP2C-like"/>
    <property type="match status" value="2"/>
</dbReference>
<dbReference type="CDD" id="cd00143">
    <property type="entry name" value="PP2Cc"/>
    <property type="match status" value="1"/>
</dbReference>
<keyword evidence="2" id="KW-0418">Kinase</keyword>
<protein>
    <submittedName>
        <fullName evidence="2">Ca(2+)/calmodulin-dependent protein kinase phosphatase</fullName>
    </submittedName>
</protein>
<dbReference type="PANTHER" id="PTHR13832">
    <property type="entry name" value="PROTEIN PHOSPHATASE 2C"/>
    <property type="match status" value="1"/>
</dbReference>